<sequence length="179" mass="19930">MKFRPLLACLAVTWLAGCELLPEQPRSMAPKVAQPAAKGCHAVIPDFDDEACLLPDWVAFGLASQRGERNWRDVMLSRLAGEAKERRLARAVLLAWGNENQWDRASELFKADLHTAPAALQPLLRYWLNEVEGRRAMAGRLASSQEELAAMEAENAALAEKLEALTAIEQNINLRQQND</sequence>
<feature type="coiled-coil region" evidence="1">
    <location>
        <begin position="134"/>
        <end position="171"/>
    </location>
</feature>
<evidence type="ECO:0000313" key="2">
    <source>
        <dbReference type="EMBL" id="MCH4562052.1"/>
    </source>
</evidence>
<proteinExistence type="predicted"/>
<name>A0ABS9RQG0_9GAMM</name>
<comment type="caution">
    <text evidence="2">The sequence shown here is derived from an EMBL/GenBank/DDBJ whole genome shotgun (WGS) entry which is preliminary data.</text>
</comment>
<reference evidence="2 3" key="1">
    <citation type="submission" date="2022-02" db="EMBL/GenBank/DDBJ databases">
        <title>Halomonas fukangensis sp. nov., a halophilic bacterium isolated from a bulk soil of Kalidium foliatum at Fukang.</title>
        <authorList>
            <person name="Huang Y."/>
        </authorList>
    </citation>
    <scope>NUCLEOTIDE SEQUENCE [LARGE SCALE GENOMIC DNA]</scope>
    <source>
        <strain evidence="2 3">EGI 63088</strain>
    </source>
</reference>
<dbReference type="EMBL" id="JAKVPY010000002">
    <property type="protein sequence ID" value="MCH4562052.1"/>
    <property type="molecule type" value="Genomic_DNA"/>
</dbReference>
<dbReference type="RefSeq" id="WP_110283056.1">
    <property type="nucleotide sequence ID" value="NZ_JAKVPY010000002.1"/>
</dbReference>
<keyword evidence="3" id="KW-1185">Reference proteome</keyword>
<protein>
    <recommendedName>
        <fullName evidence="4">YfhG lipoprotein</fullName>
    </recommendedName>
</protein>
<dbReference type="PROSITE" id="PS51257">
    <property type="entry name" value="PROKAR_LIPOPROTEIN"/>
    <property type="match status" value="1"/>
</dbReference>
<organism evidence="2 3">
    <name type="scientific">Halomonas flagellata</name>
    <dbReference type="NCBI Taxonomy" id="2920385"/>
    <lineage>
        <taxon>Bacteria</taxon>
        <taxon>Pseudomonadati</taxon>
        <taxon>Pseudomonadota</taxon>
        <taxon>Gammaproteobacteria</taxon>
        <taxon>Oceanospirillales</taxon>
        <taxon>Halomonadaceae</taxon>
        <taxon>Halomonas</taxon>
    </lineage>
</organism>
<gene>
    <name evidence="2" type="ORF">MKP05_02780</name>
</gene>
<evidence type="ECO:0000256" key="1">
    <source>
        <dbReference type="SAM" id="Coils"/>
    </source>
</evidence>
<evidence type="ECO:0000313" key="3">
    <source>
        <dbReference type="Proteomes" id="UP001202117"/>
    </source>
</evidence>
<keyword evidence="1" id="KW-0175">Coiled coil</keyword>
<dbReference type="Proteomes" id="UP001202117">
    <property type="component" value="Unassembled WGS sequence"/>
</dbReference>
<accession>A0ABS9RQG0</accession>
<evidence type="ECO:0008006" key="4">
    <source>
        <dbReference type="Google" id="ProtNLM"/>
    </source>
</evidence>